<dbReference type="Gene3D" id="3.30.450.20">
    <property type="entry name" value="PAS domain"/>
    <property type="match status" value="1"/>
</dbReference>
<dbReference type="CDD" id="cd00130">
    <property type="entry name" value="PAS"/>
    <property type="match status" value="1"/>
</dbReference>
<dbReference type="InterPro" id="IPR000160">
    <property type="entry name" value="GGDEF_dom"/>
</dbReference>
<evidence type="ECO:0000259" key="8">
    <source>
        <dbReference type="PROSITE" id="PS50112"/>
    </source>
</evidence>
<feature type="domain" description="PAC" evidence="9">
    <location>
        <begin position="374"/>
        <end position="428"/>
    </location>
</feature>
<dbReference type="SUPFAM" id="SSF55073">
    <property type="entry name" value="Nucleotide cyclase"/>
    <property type="match status" value="1"/>
</dbReference>
<feature type="domain" description="PAS" evidence="8">
    <location>
        <begin position="301"/>
        <end position="383"/>
    </location>
</feature>
<accession>A0ABT1TD38</accession>
<dbReference type="InterPro" id="IPR043128">
    <property type="entry name" value="Rev_trsase/Diguanyl_cyclase"/>
</dbReference>
<evidence type="ECO:0000256" key="2">
    <source>
        <dbReference type="ARBA" id="ARBA00022475"/>
    </source>
</evidence>
<evidence type="ECO:0000256" key="1">
    <source>
        <dbReference type="ARBA" id="ARBA00004651"/>
    </source>
</evidence>
<dbReference type="Gene3D" id="3.30.70.270">
    <property type="match status" value="1"/>
</dbReference>
<dbReference type="InterPro" id="IPR052163">
    <property type="entry name" value="DGC-Regulatory_Protein"/>
</dbReference>
<dbReference type="InterPro" id="IPR007895">
    <property type="entry name" value="MASE1"/>
</dbReference>
<dbReference type="Pfam" id="PF05231">
    <property type="entry name" value="MASE1"/>
    <property type="match status" value="1"/>
</dbReference>
<dbReference type="Pfam" id="PF13426">
    <property type="entry name" value="PAS_9"/>
    <property type="match status" value="1"/>
</dbReference>
<organism evidence="11 12">
    <name type="scientific">Methylomonas subterranea</name>
    <dbReference type="NCBI Taxonomy" id="2952225"/>
    <lineage>
        <taxon>Bacteria</taxon>
        <taxon>Pseudomonadati</taxon>
        <taxon>Pseudomonadota</taxon>
        <taxon>Gammaproteobacteria</taxon>
        <taxon>Methylococcales</taxon>
        <taxon>Methylococcaceae</taxon>
        <taxon>Methylomonas</taxon>
    </lineage>
</organism>
<dbReference type="Pfam" id="PF00990">
    <property type="entry name" value="GGDEF"/>
    <property type="match status" value="1"/>
</dbReference>
<dbReference type="InterPro" id="IPR001610">
    <property type="entry name" value="PAC"/>
</dbReference>
<dbReference type="InterPro" id="IPR000700">
    <property type="entry name" value="PAS-assoc_C"/>
</dbReference>
<dbReference type="PROSITE" id="PS50887">
    <property type="entry name" value="GGDEF"/>
    <property type="match status" value="1"/>
</dbReference>
<keyword evidence="5 7" id="KW-0472">Membrane</keyword>
<evidence type="ECO:0000313" key="11">
    <source>
        <dbReference type="EMBL" id="MCQ8103376.1"/>
    </source>
</evidence>
<evidence type="ECO:0000256" key="3">
    <source>
        <dbReference type="ARBA" id="ARBA00022692"/>
    </source>
</evidence>
<dbReference type="CDD" id="cd01949">
    <property type="entry name" value="GGDEF"/>
    <property type="match status" value="1"/>
</dbReference>
<dbReference type="InterPro" id="IPR029787">
    <property type="entry name" value="Nucleotide_cyclase"/>
</dbReference>
<feature type="coiled-coil region" evidence="6">
    <location>
        <begin position="430"/>
        <end position="457"/>
    </location>
</feature>
<gene>
    <name evidence="11" type="ORF">NP590_04590</name>
</gene>
<comment type="subcellular location">
    <subcellularLocation>
        <location evidence="1">Cell membrane</location>
        <topology evidence="1">Multi-pass membrane protein</topology>
    </subcellularLocation>
</comment>
<protein>
    <submittedName>
        <fullName evidence="11">Diguanylate cyclase</fullName>
        <ecNumber evidence="11">2.7.7.65</ecNumber>
    </submittedName>
</protein>
<evidence type="ECO:0000313" key="12">
    <source>
        <dbReference type="Proteomes" id="UP001524499"/>
    </source>
</evidence>
<keyword evidence="11" id="KW-0808">Transferase</keyword>
<comment type="caution">
    <text evidence="11">The sequence shown here is derived from an EMBL/GenBank/DDBJ whole genome shotgun (WGS) entry which is preliminary data.</text>
</comment>
<keyword evidence="3 7" id="KW-0812">Transmembrane</keyword>
<feature type="transmembrane region" description="Helical" evidence="7">
    <location>
        <begin position="35"/>
        <end position="52"/>
    </location>
</feature>
<dbReference type="Proteomes" id="UP001524499">
    <property type="component" value="Unassembled WGS sequence"/>
</dbReference>
<proteinExistence type="predicted"/>
<dbReference type="InterPro" id="IPR035965">
    <property type="entry name" value="PAS-like_dom_sf"/>
</dbReference>
<dbReference type="PANTHER" id="PTHR46663:SF4">
    <property type="entry name" value="DIGUANYLATE CYCLASE DGCT-RELATED"/>
    <property type="match status" value="1"/>
</dbReference>
<evidence type="ECO:0000259" key="9">
    <source>
        <dbReference type="PROSITE" id="PS50113"/>
    </source>
</evidence>
<evidence type="ECO:0000256" key="6">
    <source>
        <dbReference type="SAM" id="Coils"/>
    </source>
</evidence>
<sequence>MLLLPTAYLAPILVAMGYYLGALLGVKASIMSEGIAILWPPNAFLLAALLLAPPKYWPVFSCAIIPAEILADWPTFTVKQALMFAAVNILEAVFSAVLLKQAIGLPVKLDRLRHVVLFGLFAVVLASGSAALLGAAVYTATAGGEVCYWTNWRIWWFGDGLGLLIITPVLLSWFQPEMDAWPRPAAKRLPEAVLLATSTIATGLWVFSRSEYLTDQFPLSPMLLLPMTIWAAGRFGMRGAASINLLIAAIAIYCTLYRLGPFVSMRAADNVLQLQEYIAALALSSLALAALLRELNLQNEQLRILGRAIDAVNDGILIADARAKDNPIVYVNKGFEAITGYRGDEVKGRNPRFLQAGLDPDVLESVRQAVAGRRQVRALLRNRRKDGSIFWNNVIIDPVCDESGEVSHFIGIQHDISDIMETETALLAARDELAATNRDLERRIEQRTRELKLANLKLAGLAATDPLTGAYNRRYFLSHAGAELERANRHRQPLSVIAIDIDHFKSINDRYGHLTGDKILVELTETAKSALRPVDIFARFGGEEFFILLPETAREEAVNVAERLQARISRIRVAEIGFSVSIGIAPLADDTELEPLLERADRALYAAKNQGRNCIRIAA</sequence>
<dbReference type="SMART" id="SM00091">
    <property type="entry name" value="PAS"/>
    <property type="match status" value="1"/>
</dbReference>
<name>A0ABT1TD38_9GAMM</name>
<reference evidence="11 12" key="1">
    <citation type="submission" date="2022-07" db="EMBL/GenBank/DDBJ databases">
        <title>Methylomonas rivi sp. nov., Methylomonas rosea sp. nov., Methylomonas aureus sp. nov. and Methylomonas subterranea sp. nov., four novel methanotrophs isolated from a freshwater creek and the deep terrestrial subsurface.</title>
        <authorList>
            <person name="Abin C."/>
            <person name="Sankaranarayanan K."/>
            <person name="Garner C."/>
            <person name="Sindelar R."/>
            <person name="Kotary K."/>
            <person name="Garner R."/>
            <person name="Barclay S."/>
            <person name="Lawson P."/>
            <person name="Krumholz L."/>
        </authorList>
    </citation>
    <scope>NUCLEOTIDE SEQUENCE [LARGE SCALE GENOMIC DNA]</scope>
    <source>
        <strain evidence="11 12">SURF-2</strain>
    </source>
</reference>
<dbReference type="SMART" id="SM00086">
    <property type="entry name" value="PAC"/>
    <property type="match status" value="1"/>
</dbReference>
<keyword evidence="11" id="KW-0548">Nucleotidyltransferase</keyword>
<feature type="domain" description="GGDEF" evidence="10">
    <location>
        <begin position="492"/>
        <end position="619"/>
    </location>
</feature>
<feature type="transmembrane region" description="Helical" evidence="7">
    <location>
        <begin position="115"/>
        <end position="140"/>
    </location>
</feature>
<feature type="transmembrane region" description="Helical" evidence="7">
    <location>
        <begin position="6"/>
        <end position="26"/>
    </location>
</feature>
<dbReference type="PANTHER" id="PTHR46663">
    <property type="entry name" value="DIGUANYLATE CYCLASE DGCT-RELATED"/>
    <property type="match status" value="1"/>
</dbReference>
<feature type="transmembrane region" description="Helical" evidence="7">
    <location>
        <begin position="152"/>
        <end position="171"/>
    </location>
</feature>
<dbReference type="EC" id="2.7.7.65" evidence="11"/>
<dbReference type="PROSITE" id="PS50112">
    <property type="entry name" value="PAS"/>
    <property type="match status" value="1"/>
</dbReference>
<evidence type="ECO:0000256" key="7">
    <source>
        <dbReference type="SAM" id="Phobius"/>
    </source>
</evidence>
<dbReference type="GO" id="GO:0052621">
    <property type="term" value="F:diguanylate cyclase activity"/>
    <property type="evidence" value="ECO:0007669"/>
    <property type="project" value="UniProtKB-EC"/>
</dbReference>
<feature type="transmembrane region" description="Helical" evidence="7">
    <location>
        <begin position="81"/>
        <end position="103"/>
    </location>
</feature>
<dbReference type="NCBIfam" id="TIGR00229">
    <property type="entry name" value="sensory_box"/>
    <property type="match status" value="1"/>
</dbReference>
<dbReference type="NCBIfam" id="TIGR00254">
    <property type="entry name" value="GGDEF"/>
    <property type="match status" value="1"/>
</dbReference>
<dbReference type="EMBL" id="JANIBJ010000006">
    <property type="protein sequence ID" value="MCQ8103376.1"/>
    <property type="molecule type" value="Genomic_DNA"/>
</dbReference>
<keyword evidence="2" id="KW-1003">Cell membrane</keyword>
<keyword evidence="6" id="KW-0175">Coiled coil</keyword>
<dbReference type="SMART" id="SM00267">
    <property type="entry name" value="GGDEF"/>
    <property type="match status" value="1"/>
</dbReference>
<keyword evidence="12" id="KW-1185">Reference proteome</keyword>
<feature type="transmembrane region" description="Helical" evidence="7">
    <location>
        <begin position="245"/>
        <end position="265"/>
    </location>
</feature>
<dbReference type="PROSITE" id="PS50113">
    <property type="entry name" value="PAC"/>
    <property type="match status" value="1"/>
</dbReference>
<keyword evidence="4 7" id="KW-1133">Transmembrane helix</keyword>
<dbReference type="RefSeq" id="WP_256601069.1">
    <property type="nucleotide sequence ID" value="NZ_JANIBJ010000006.1"/>
</dbReference>
<dbReference type="InterPro" id="IPR000014">
    <property type="entry name" value="PAS"/>
</dbReference>
<dbReference type="SUPFAM" id="SSF55785">
    <property type="entry name" value="PYP-like sensor domain (PAS domain)"/>
    <property type="match status" value="1"/>
</dbReference>
<evidence type="ECO:0000259" key="10">
    <source>
        <dbReference type="PROSITE" id="PS50887"/>
    </source>
</evidence>
<evidence type="ECO:0000256" key="5">
    <source>
        <dbReference type="ARBA" id="ARBA00023136"/>
    </source>
</evidence>
<evidence type="ECO:0000256" key="4">
    <source>
        <dbReference type="ARBA" id="ARBA00022989"/>
    </source>
</evidence>